<evidence type="ECO:0000256" key="3">
    <source>
        <dbReference type="ARBA" id="ARBA00022729"/>
    </source>
</evidence>
<dbReference type="OrthoDB" id="9790048at2"/>
<evidence type="ECO:0000256" key="2">
    <source>
        <dbReference type="ARBA" id="ARBA00022448"/>
    </source>
</evidence>
<evidence type="ECO:0000313" key="7">
    <source>
        <dbReference type="EMBL" id="PSB03410.1"/>
    </source>
</evidence>
<evidence type="ECO:0000313" key="8">
    <source>
        <dbReference type="Proteomes" id="UP000238762"/>
    </source>
</evidence>
<proteinExistence type="inferred from homology"/>
<name>A0A2T1C558_9CYAN</name>
<dbReference type="CDD" id="cd13654">
    <property type="entry name" value="PBP2_phosphate_like_2"/>
    <property type="match status" value="1"/>
</dbReference>
<dbReference type="PANTHER" id="PTHR30570:SF1">
    <property type="entry name" value="PHOSPHATE-BINDING PROTEIN PSTS"/>
    <property type="match status" value="1"/>
</dbReference>
<dbReference type="Proteomes" id="UP000238762">
    <property type="component" value="Unassembled WGS sequence"/>
</dbReference>
<dbReference type="Pfam" id="PF12849">
    <property type="entry name" value="PBP_like_2"/>
    <property type="match status" value="1"/>
</dbReference>
<dbReference type="PANTHER" id="PTHR30570">
    <property type="entry name" value="PERIPLASMIC PHOSPHATE BINDING COMPONENT OF PHOSPHATE ABC TRANSPORTER"/>
    <property type="match status" value="1"/>
</dbReference>
<organism evidence="7 8">
    <name type="scientific">Merismopedia glauca CCAP 1448/3</name>
    <dbReference type="NCBI Taxonomy" id="1296344"/>
    <lineage>
        <taxon>Bacteria</taxon>
        <taxon>Bacillati</taxon>
        <taxon>Cyanobacteriota</taxon>
        <taxon>Cyanophyceae</taxon>
        <taxon>Synechococcales</taxon>
        <taxon>Merismopediaceae</taxon>
        <taxon>Merismopedia</taxon>
    </lineage>
</organism>
<dbReference type="InterPro" id="IPR050811">
    <property type="entry name" value="Phosphate_ABC_transporter"/>
</dbReference>
<dbReference type="NCBIfam" id="TIGR02136">
    <property type="entry name" value="ptsS_2"/>
    <property type="match status" value="1"/>
</dbReference>
<dbReference type="GO" id="GO:0042301">
    <property type="term" value="F:phosphate ion binding"/>
    <property type="evidence" value="ECO:0007669"/>
    <property type="project" value="UniProtKB-UniRule"/>
</dbReference>
<gene>
    <name evidence="7" type="ORF">C7B64_08720</name>
</gene>
<comment type="function">
    <text evidence="4">Involved in the system for phosphate transport across the cytoplasmic membrane.</text>
</comment>
<keyword evidence="3" id="KW-0732">Signal</keyword>
<dbReference type="GO" id="GO:0006817">
    <property type="term" value="P:phosphate ion transport"/>
    <property type="evidence" value="ECO:0007669"/>
    <property type="project" value="UniProtKB-UniRule"/>
</dbReference>
<sequence length="358" mass="38189">MSEKKLKNTMLVQKKSLVAITSLATLSIIMSGCQSGETPKGGSTASPGATTTSNASGKVNVDGSSTVFPISEAMAEEFKKANAAIDVSVGESGTGGGFKKFCAGEISVTGASRAIEAEEIANCQKGQIEFVEIPIAYDALSVVVNPENTAVKCLKVDELKKTWAPEAQGKVTNWKQINPAFPDLKLDLYGAGTDSGTFDYFTKVIVGKEKSSRTDYTASEDDNTLVQGVAGEKGGMGYFGYAYYEQNKDKLKAVEIDNGKGCVGPSAEAVLNGTYNPLSRPIFLYVSKKDLERPEVKSFVDFYLDTNSQKFIADTGYVPLPSELATQVQTRYKGNKTGSIYVNAPKGATLKDLLSKAK</sequence>
<protein>
    <recommendedName>
        <fullName evidence="4">Phosphate-binding protein</fullName>
    </recommendedName>
</protein>
<keyword evidence="4" id="KW-0592">Phosphate transport</keyword>
<dbReference type="SUPFAM" id="SSF53850">
    <property type="entry name" value="Periplasmic binding protein-like II"/>
    <property type="match status" value="1"/>
</dbReference>
<evidence type="ECO:0000256" key="1">
    <source>
        <dbReference type="ARBA" id="ARBA00008725"/>
    </source>
</evidence>
<evidence type="ECO:0000259" key="6">
    <source>
        <dbReference type="Pfam" id="PF12849"/>
    </source>
</evidence>
<evidence type="ECO:0000256" key="5">
    <source>
        <dbReference type="SAM" id="MobiDB-lite"/>
    </source>
</evidence>
<feature type="domain" description="PBP" evidence="6">
    <location>
        <begin position="49"/>
        <end position="305"/>
    </location>
</feature>
<feature type="region of interest" description="Disordered" evidence="5">
    <location>
        <begin position="36"/>
        <end position="57"/>
    </location>
</feature>
<comment type="caution">
    <text evidence="7">The sequence shown here is derived from an EMBL/GenBank/DDBJ whole genome shotgun (WGS) entry which is preliminary data.</text>
</comment>
<reference evidence="7 8" key="1">
    <citation type="submission" date="2018-02" db="EMBL/GenBank/DDBJ databases">
        <authorList>
            <person name="Cohen D.B."/>
            <person name="Kent A.D."/>
        </authorList>
    </citation>
    <scope>NUCLEOTIDE SEQUENCE [LARGE SCALE GENOMIC DNA]</scope>
    <source>
        <strain evidence="7 8">CCAP 1448/3</strain>
    </source>
</reference>
<dbReference type="EMBL" id="PVWJ01000033">
    <property type="protein sequence ID" value="PSB03410.1"/>
    <property type="molecule type" value="Genomic_DNA"/>
</dbReference>
<dbReference type="InterPro" id="IPR024370">
    <property type="entry name" value="PBP_domain"/>
</dbReference>
<accession>A0A2T1C558</accession>
<keyword evidence="2 4" id="KW-0813">Transport</keyword>
<reference evidence="7 8" key="2">
    <citation type="submission" date="2018-03" db="EMBL/GenBank/DDBJ databases">
        <title>The ancient ancestry and fast evolution of plastids.</title>
        <authorList>
            <person name="Moore K.R."/>
            <person name="Magnabosco C."/>
            <person name="Momper L."/>
            <person name="Gold D.A."/>
            <person name="Bosak T."/>
            <person name="Fournier G.P."/>
        </authorList>
    </citation>
    <scope>NUCLEOTIDE SEQUENCE [LARGE SCALE GENOMIC DNA]</scope>
    <source>
        <strain evidence="7 8">CCAP 1448/3</strain>
    </source>
</reference>
<dbReference type="Gene3D" id="3.40.190.10">
    <property type="entry name" value="Periplasmic binding protein-like II"/>
    <property type="match status" value="2"/>
</dbReference>
<dbReference type="InterPro" id="IPR011862">
    <property type="entry name" value="Phos-bd"/>
</dbReference>
<dbReference type="PROSITE" id="PS51257">
    <property type="entry name" value="PROKAR_LIPOPROTEIN"/>
    <property type="match status" value="1"/>
</dbReference>
<comment type="similarity">
    <text evidence="1 4">Belongs to the PstS family.</text>
</comment>
<evidence type="ECO:0000256" key="4">
    <source>
        <dbReference type="RuleBase" id="RU367119"/>
    </source>
</evidence>
<dbReference type="AlphaFoldDB" id="A0A2T1C558"/>
<feature type="compositionally biased region" description="Low complexity" evidence="5">
    <location>
        <begin position="41"/>
        <end position="57"/>
    </location>
</feature>
<keyword evidence="8" id="KW-1185">Reference proteome</keyword>